<organism evidence="2 3">
    <name type="scientific">Legionella brunensis</name>
    <dbReference type="NCBI Taxonomy" id="29422"/>
    <lineage>
        <taxon>Bacteria</taxon>
        <taxon>Pseudomonadati</taxon>
        <taxon>Pseudomonadota</taxon>
        <taxon>Gammaproteobacteria</taxon>
        <taxon>Legionellales</taxon>
        <taxon>Legionellaceae</taxon>
        <taxon>Legionella</taxon>
    </lineage>
</organism>
<gene>
    <name evidence="2" type="ORF">Lbru_1440</name>
</gene>
<protein>
    <submittedName>
        <fullName evidence="2">Protein kinase domain protein</fullName>
    </submittedName>
</protein>
<evidence type="ECO:0000313" key="3">
    <source>
        <dbReference type="Proteomes" id="UP000054742"/>
    </source>
</evidence>
<sequence length="107" mass="12269">MKYIEGDQLKNIFSSLSFQKKIQVLIELTQQVQFLHDNDYLHLDIWPENILFDGQAILHDYGCSAKLLNGTFVSKLKGSHIPQKLLSLIKCSPHVFMGNFQIPMHLG</sequence>
<accession>A0A0W0SL25</accession>
<comment type="caution">
    <text evidence="2">The sequence shown here is derived from an EMBL/GenBank/DDBJ whole genome shotgun (WGS) entry which is preliminary data.</text>
</comment>
<evidence type="ECO:0000313" key="2">
    <source>
        <dbReference type="EMBL" id="KTC84079.1"/>
    </source>
</evidence>
<proteinExistence type="predicted"/>
<evidence type="ECO:0000259" key="1">
    <source>
        <dbReference type="PROSITE" id="PS50011"/>
    </source>
</evidence>
<dbReference type="Pfam" id="PF00069">
    <property type="entry name" value="Pkinase"/>
    <property type="match status" value="1"/>
</dbReference>
<dbReference type="GO" id="GO:0005524">
    <property type="term" value="F:ATP binding"/>
    <property type="evidence" value="ECO:0007669"/>
    <property type="project" value="InterPro"/>
</dbReference>
<dbReference type="Proteomes" id="UP000054742">
    <property type="component" value="Unassembled WGS sequence"/>
</dbReference>
<name>A0A0W0SL25_9GAMM</name>
<dbReference type="InterPro" id="IPR011009">
    <property type="entry name" value="Kinase-like_dom_sf"/>
</dbReference>
<dbReference type="AlphaFoldDB" id="A0A0W0SL25"/>
<keyword evidence="2" id="KW-0808">Transferase</keyword>
<feature type="domain" description="Protein kinase" evidence="1">
    <location>
        <begin position="1"/>
        <end position="107"/>
    </location>
</feature>
<dbReference type="InterPro" id="IPR000719">
    <property type="entry name" value="Prot_kinase_dom"/>
</dbReference>
<keyword evidence="2" id="KW-0418">Kinase</keyword>
<dbReference type="SUPFAM" id="SSF56112">
    <property type="entry name" value="Protein kinase-like (PK-like)"/>
    <property type="match status" value="1"/>
</dbReference>
<keyword evidence="3" id="KW-1185">Reference proteome</keyword>
<dbReference type="OrthoDB" id="9801841at2"/>
<dbReference type="RefSeq" id="WP_058441514.1">
    <property type="nucleotide sequence ID" value="NZ_CAAAHU010000003.1"/>
</dbReference>
<reference evidence="2 3" key="1">
    <citation type="submission" date="2015-11" db="EMBL/GenBank/DDBJ databases">
        <title>Genomic analysis of 38 Legionella species identifies large and diverse effector repertoires.</title>
        <authorList>
            <person name="Burstein D."/>
            <person name="Amaro F."/>
            <person name="Zusman T."/>
            <person name="Lifshitz Z."/>
            <person name="Cohen O."/>
            <person name="Gilbert J.A."/>
            <person name="Pupko T."/>
            <person name="Shuman H.A."/>
            <person name="Segal G."/>
        </authorList>
    </citation>
    <scope>NUCLEOTIDE SEQUENCE [LARGE SCALE GENOMIC DNA]</scope>
    <source>
        <strain evidence="2 3">ATCC 43878</strain>
    </source>
</reference>
<dbReference type="PROSITE" id="PS50011">
    <property type="entry name" value="PROTEIN_KINASE_DOM"/>
    <property type="match status" value="1"/>
</dbReference>
<dbReference type="STRING" id="29422.Lbru_1440"/>
<dbReference type="PATRIC" id="fig|29422.6.peg.1524"/>
<dbReference type="GO" id="GO:0004672">
    <property type="term" value="F:protein kinase activity"/>
    <property type="evidence" value="ECO:0007669"/>
    <property type="project" value="InterPro"/>
</dbReference>
<dbReference type="Gene3D" id="1.10.510.10">
    <property type="entry name" value="Transferase(Phosphotransferase) domain 1"/>
    <property type="match status" value="1"/>
</dbReference>
<dbReference type="EMBL" id="LNXV01000011">
    <property type="protein sequence ID" value="KTC84079.1"/>
    <property type="molecule type" value="Genomic_DNA"/>
</dbReference>